<feature type="transmembrane region" description="Helical" evidence="1">
    <location>
        <begin position="7"/>
        <end position="27"/>
    </location>
</feature>
<evidence type="ECO:0000256" key="1">
    <source>
        <dbReference type="SAM" id="Phobius"/>
    </source>
</evidence>
<keyword evidence="1" id="KW-0812">Transmembrane</keyword>
<dbReference type="RefSeq" id="WP_008788152.1">
    <property type="nucleotide sequence ID" value="NZ_AKCB01000002.1"/>
</dbReference>
<evidence type="ECO:0000259" key="2">
    <source>
        <dbReference type="Pfam" id="PF13349"/>
    </source>
</evidence>
<evidence type="ECO:0000313" key="3">
    <source>
        <dbReference type="EMBL" id="EFW05660.1"/>
    </source>
</evidence>
<evidence type="ECO:0000313" key="4">
    <source>
        <dbReference type="Proteomes" id="UP000003157"/>
    </source>
</evidence>
<dbReference type="STRING" id="100884.GCA_000269565_02882"/>
<sequence>MKRIYTILICLGVGICLIFAGISVGGLNEVSNFNFLRSWNFRWHYKSADNIQYRSSSSVDRLEINVHKGNIQFSEKDSLQDIEIYASDIYNGFEIYQKGDRIVIDQPHYWLSFGGYDTAQIQINVPKGYNLDKIEVNMSAGSTKINGLKAEKIEANAAAGRLVLNDLECKDFELDASMGTAKVSRLTCENKTSIQVGAGQVSASLTGYESEYNYKVDVGLGSVSIGDNHFSGITDQKMNHGTTQKLIDVDCALGKVNVRTED</sequence>
<dbReference type="AlphaFoldDB" id="E7G8E8"/>
<dbReference type="InterPro" id="IPR025164">
    <property type="entry name" value="Toastrack_DUF4097"/>
</dbReference>
<comment type="caution">
    <text evidence="3">The sequence shown here is derived from an EMBL/GenBank/DDBJ whole genome shotgun (WGS) entry which is preliminary data.</text>
</comment>
<keyword evidence="1" id="KW-0472">Membrane</keyword>
<dbReference type="eggNOG" id="ENOG5032YHG">
    <property type="taxonomic scope" value="Bacteria"/>
</dbReference>
<dbReference type="GeneID" id="78230685"/>
<keyword evidence="4" id="KW-1185">Reference proteome</keyword>
<proteinExistence type="predicted"/>
<protein>
    <recommendedName>
        <fullName evidence="2">DUF4097 domain-containing protein</fullName>
    </recommendedName>
</protein>
<dbReference type="OrthoDB" id="1654962at2"/>
<reference evidence="3 4" key="1">
    <citation type="submission" date="2010-12" db="EMBL/GenBank/DDBJ databases">
        <title>The Genome Sequence of Coprobacillus sp. strain 29_1.</title>
        <authorList>
            <consortium name="The Broad Institute Genome Sequencing Platform"/>
            <person name="Earl A."/>
            <person name="Ward D."/>
            <person name="Feldgarden M."/>
            <person name="Gevers D."/>
            <person name="Daigneault M."/>
            <person name="Sibley C.D."/>
            <person name="White A."/>
            <person name="Strauss J."/>
            <person name="Allen-Vercoe E."/>
            <person name="Young S.K."/>
            <person name="Zeng Q."/>
            <person name="Gargeya S."/>
            <person name="Fitzgerald M."/>
            <person name="Haas B."/>
            <person name="Abouelleil A."/>
            <person name="Alvarado L."/>
            <person name="Arachchi H.M."/>
            <person name="Berlin A."/>
            <person name="Brown A."/>
            <person name="Chapman S.B."/>
            <person name="Chen Z."/>
            <person name="Dunbar C."/>
            <person name="Freedman E."/>
            <person name="Gearin G."/>
            <person name="Gellesch M."/>
            <person name="Goldberg J."/>
            <person name="Griggs A."/>
            <person name="Gujja S."/>
            <person name="Heilman E."/>
            <person name="Heiman D."/>
            <person name="Howarth C."/>
            <person name="Larson L."/>
            <person name="Lui A."/>
            <person name="MacDonald P.J.P."/>
            <person name="Mehta T."/>
            <person name="Montmayeur A."/>
            <person name="Murphy C."/>
            <person name="Neiman D."/>
            <person name="Pearson M."/>
            <person name="Priest M."/>
            <person name="Roberts A."/>
            <person name="Saif S."/>
            <person name="Shea T."/>
            <person name="Shenoy N."/>
            <person name="Sisk P."/>
            <person name="Stolte C."/>
            <person name="Sykes S."/>
            <person name="White J."/>
            <person name="Yandava C."/>
            <person name="Nusbaum C."/>
            <person name="Birren B."/>
        </authorList>
    </citation>
    <scope>NUCLEOTIDE SEQUENCE [LARGE SCALE GENOMIC DNA]</scope>
    <source>
        <strain evidence="3 4">29_1</strain>
    </source>
</reference>
<organism evidence="3 4">
    <name type="scientific">Coprobacillus cateniformis</name>
    <dbReference type="NCBI Taxonomy" id="100884"/>
    <lineage>
        <taxon>Bacteria</taxon>
        <taxon>Bacillati</taxon>
        <taxon>Bacillota</taxon>
        <taxon>Erysipelotrichia</taxon>
        <taxon>Erysipelotrichales</taxon>
        <taxon>Coprobacillaceae</taxon>
        <taxon>Coprobacillus</taxon>
    </lineage>
</organism>
<dbReference type="Pfam" id="PF13349">
    <property type="entry name" value="DUF4097"/>
    <property type="match status" value="1"/>
</dbReference>
<keyword evidence="1" id="KW-1133">Transmembrane helix</keyword>
<dbReference type="EMBL" id="ADKX01000017">
    <property type="protein sequence ID" value="EFW05660.1"/>
    <property type="molecule type" value="Genomic_DNA"/>
</dbReference>
<feature type="domain" description="DUF4097" evidence="2">
    <location>
        <begin position="60"/>
        <end position="202"/>
    </location>
</feature>
<gene>
    <name evidence="3" type="ORF">HMPREF9488_01036</name>
</gene>
<accession>E7G8E8</accession>
<name>E7G8E8_9FIRM</name>
<dbReference type="HOGENOM" id="CLU_1064533_0_0_9"/>
<dbReference type="Proteomes" id="UP000003157">
    <property type="component" value="Unassembled WGS sequence"/>
</dbReference>